<evidence type="ECO:0000256" key="3">
    <source>
        <dbReference type="SAM" id="SignalP"/>
    </source>
</evidence>
<keyword evidence="2" id="KW-0472">Membrane</keyword>
<gene>
    <name evidence="4" type="ORF">HYALB_00005991</name>
</gene>
<evidence type="ECO:0000256" key="2">
    <source>
        <dbReference type="SAM" id="Phobius"/>
    </source>
</evidence>
<proteinExistence type="predicted"/>
<feature type="chain" id="PRO_5040357023" description="Mid2 domain-containing protein" evidence="3">
    <location>
        <begin position="20"/>
        <end position="314"/>
    </location>
</feature>
<organism evidence="4 5">
    <name type="scientific">Hymenoscyphus albidus</name>
    <dbReference type="NCBI Taxonomy" id="595503"/>
    <lineage>
        <taxon>Eukaryota</taxon>
        <taxon>Fungi</taxon>
        <taxon>Dikarya</taxon>
        <taxon>Ascomycota</taxon>
        <taxon>Pezizomycotina</taxon>
        <taxon>Leotiomycetes</taxon>
        <taxon>Helotiales</taxon>
        <taxon>Helotiaceae</taxon>
        <taxon>Hymenoscyphus</taxon>
    </lineage>
</organism>
<feature type="region of interest" description="Disordered" evidence="1">
    <location>
        <begin position="239"/>
        <end position="314"/>
    </location>
</feature>
<keyword evidence="5" id="KW-1185">Reference proteome</keyword>
<dbReference type="OrthoDB" id="5386093at2759"/>
<reference evidence="4" key="1">
    <citation type="submission" date="2021-07" db="EMBL/GenBank/DDBJ databases">
        <authorList>
            <person name="Durling M."/>
        </authorList>
    </citation>
    <scope>NUCLEOTIDE SEQUENCE</scope>
</reference>
<sequence>MRHSLFLLLGALLACLVNTLTWEGATHTPTPLITATSVPKTTEPATLAKRDAVLPQTCGYINGNQSLAATCSVASSCVWHTDYYIVGCCRMSATKSPCLFYTGCVDDYTDKTIVDNPLLYTCKGTSRCFANNYDDGYRQWGCGYTAATVHLTYSGQSPQAATIRQVFTGIKELEAAPILTVSATNPIPTSTVTATPSKGSGVSAGATAGIVIGGCVAGIIIGYLLALCLSKKKKKGASVHGSEHQPMEYAHNDPSQSVPVSPQTQLSMPSSPYTYPGHSSMGNGFPQPYPQSLSPEMHNPPREMDASPSFVQKK</sequence>
<name>A0A9N9LQC3_9HELO</name>
<evidence type="ECO:0000256" key="1">
    <source>
        <dbReference type="SAM" id="MobiDB-lite"/>
    </source>
</evidence>
<dbReference type="AlphaFoldDB" id="A0A9N9LQC3"/>
<evidence type="ECO:0000313" key="4">
    <source>
        <dbReference type="EMBL" id="CAG8976494.1"/>
    </source>
</evidence>
<comment type="caution">
    <text evidence="4">The sequence shown here is derived from an EMBL/GenBank/DDBJ whole genome shotgun (WGS) entry which is preliminary data.</text>
</comment>
<evidence type="ECO:0000313" key="5">
    <source>
        <dbReference type="Proteomes" id="UP000701801"/>
    </source>
</evidence>
<protein>
    <recommendedName>
        <fullName evidence="6">Mid2 domain-containing protein</fullName>
    </recommendedName>
</protein>
<keyword evidence="2" id="KW-1133">Transmembrane helix</keyword>
<dbReference type="Proteomes" id="UP000701801">
    <property type="component" value="Unassembled WGS sequence"/>
</dbReference>
<feature type="compositionally biased region" description="Polar residues" evidence="1">
    <location>
        <begin position="253"/>
        <end position="273"/>
    </location>
</feature>
<feature type="signal peptide" evidence="3">
    <location>
        <begin position="1"/>
        <end position="19"/>
    </location>
</feature>
<feature type="transmembrane region" description="Helical" evidence="2">
    <location>
        <begin position="206"/>
        <end position="229"/>
    </location>
</feature>
<dbReference type="PROSITE" id="PS51257">
    <property type="entry name" value="PROKAR_LIPOPROTEIN"/>
    <property type="match status" value="1"/>
</dbReference>
<accession>A0A9N9LQC3</accession>
<dbReference type="EMBL" id="CAJVRM010000180">
    <property type="protein sequence ID" value="CAG8976494.1"/>
    <property type="molecule type" value="Genomic_DNA"/>
</dbReference>
<evidence type="ECO:0008006" key="6">
    <source>
        <dbReference type="Google" id="ProtNLM"/>
    </source>
</evidence>
<keyword evidence="3" id="KW-0732">Signal</keyword>
<keyword evidence="2" id="KW-0812">Transmembrane</keyword>